<accession>H2Y8F6</accession>
<name>H2Y8F6_CIOSA</name>
<dbReference type="InParanoid" id="H2Y8F6"/>
<organism evidence="1 2">
    <name type="scientific">Ciona savignyi</name>
    <name type="common">Pacific transparent sea squirt</name>
    <dbReference type="NCBI Taxonomy" id="51511"/>
    <lineage>
        <taxon>Eukaryota</taxon>
        <taxon>Metazoa</taxon>
        <taxon>Chordata</taxon>
        <taxon>Tunicata</taxon>
        <taxon>Ascidiacea</taxon>
        <taxon>Phlebobranchia</taxon>
        <taxon>Cionidae</taxon>
        <taxon>Ciona</taxon>
    </lineage>
</organism>
<protein>
    <submittedName>
        <fullName evidence="1">Uncharacterized protein</fullName>
    </submittedName>
</protein>
<sequence>IRVSLILEFLRHRILFAVLFKHASSISCLGIYSSIFQIVTVKLVSSLLFQGYRAYQPLTAAPCFRDNLIPGCQRTRK</sequence>
<keyword evidence="2" id="KW-1185">Reference proteome</keyword>
<dbReference type="Ensembl" id="ENSCSAVT00000001627.1">
    <property type="protein sequence ID" value="ENSCSAVP00000001604.1"/>
    <property type="gene ID" value="ENSCSAVG00000000923.1"/>
</dbReference>
<reference evidence="2" key="1">
    <citation type="submission" date="2003-08" db="EMBL/GenBank/DDBJ databases">
        <authorList>
            <person name="Birren B."/>
            <person name="Nusbaum C."/>
            <person name="Abebe A."/>
            <person name="Abouelleil A."/>
            <person name="Adekoya E."/>
            <person name="Ait-zahra M."/>
            <person name="Allen N."/>
            <person name="Allen T."/>
            <person name="An P."/>
            <person name="Anderson M."/>
            <person name="Anderson S."/>
            <person name="Arachchi H."/>
            <person name="Armbruster J."/>
            <person name="Bachantsang P."/>
            <person name="Baldwin J."/>
            <person name="Barry A."/>
            <person name="Bayul T."/>
            <person name="Blitshsteyn B."/>
            <person name="Bloom T."/>
            <person name="Blye J."/>
            <person name="Boguslavskiy L."/>
            <person name="Borowsky M."/>
            <person name="Boukhgalter B."/>
            <person name="Brunache A."/>
            <person name="Butler J."/>
            <person name="Calixte N."/>
            <person name="Calvo S."/>
            <person name="Camarata J."/>
            <person name="Campo K."/>
            <person name="Chang J."/>
            <person name="Cheshatsang Y."/>
            <person name="Citroen M."/>
            <person name="Collymore A."/>
            <person name="Considine T."/>
            <person name="Cook A."/>
            <person name="Cooke P."/>
            <person name="Corum B."/>
            <person name="Cuomo C."/>
            <person name="David R."/>
            <person name="Dawoe T."/>
            <person name="Degray S."/>
            <person name="Dodge S."/>
            <person name="Dooley K."/>
            <person name="Dorje P."/>
            <person name="Dorjee K."/>
            <person name="Dorris L."/>
            <person name="Duffey N."/>
            <person name="Dupes A."/>
            <person name="Elkins T."/>
            <person name="Engels R."/>
            <person name="Erickson J."/>
            <person name="Farina A."/>
            <person name="Faro S."/>
            <person name="Ferreira P."/>
            <person name="Fischer H."/>
            <person name="Fitzgerald M."/>
            <person name="Foley K."/>
            <person name="Gage D."/>
            <person name="Galagan J."/>
            <person name="Gearin G."/>
            <person name="Gnerre S."/>
            <person name="Gnirke A."/>
            <person name="Goyette A."/>
            <person name="Graham J."/>
            <person name="Grandbois E."/>
            <person name="Gyaltsen K."/>
            <person name="Hafez N."/>
            <person name="Hagopian D."/>
            <person name="Hagos B."/>
            <person name="Hall J."/>
            <person name="Hatcher B."/>
            <person name="Heller A."/>
            <person name="Higgins H."/>
            <person name="Honan T."/>
            <person name="Horn A."/>
            <person name="Houde N."/>
            <person name="Hughes L."/>
            <person name="Hulme W."/>
            <person name="Husby E."/>
            <person name="Iliev I."/>
            <person name="Jaffe D."/>
            <person name="Jones C."/>
            <person name="Kamal M."/>
            <person name="Kamat A."/>
            <person name="Kamvysselis M."/>
            <person name="Karlsson E."/>
            <person name="Kells C."/>
            <person name="Kieu A."/>
            <person name="Kisner P."/>
            <person name="Kodira C."/>
            <person name="Kulbokas E."/>
            <person name="Labutti K."/>
            <person name="Lama D."/>
            <person name="Landers T."/>
            <person name="Leger J."/>
            <person name="Levine S."/>
            <person name="Lewis D."/>
            <person name="Lewis T."/>
            <person name="Lindblad-toh K."/>
            <person name="Liu X."/>
            <person name="Lokyitsang T."/>
            <person name="Lokyitsang Y."/>
            <person name="Lucien O."/>
            <person name="Lui A."/>
            <person name="Ma L.J."/>
            <person name="Mabbitt R."/>
            <person name="Macdonald J."/>
            <person name="Maclean C."/>
            <person name="Major J."/>
            <person name="Manning J."/>
            <person name="Marabella R."/>
            <person name="Maru K."/>
            <person name="Matthews C."/>
            <person name="Mauceli E."/>
            <person name="Mccarthy M."/>
            <person name="Mcdonough S."/>
            <person name="Mcghee T."/>
            <person name="Meldrim J."/>
            <person name="Meneus L."/>
            <person name="Mesirov J."/>
            <person name="Mihalev A."/>
            <person name="Mihova T."/>
            <person name="Mikkelsen T."/>
            <person name="Mlenga V."/>
            <person name="Moru K."/>
            <person name="Mozes J."/>
            <person name="Mulrain L."/>
            <person name="Munson G."/>
            <person name="Naylor J."/>
            <person name="Newes C."/>
            <person name="Nguyen C."/>
            <person name="Nguyen N."/>
            <person name="Nguyen T."/>
            <person name="Nicol R."/>
            <person name="Nielsen C."/>
            <person name="Nizzari M."/>
            <person name="Norbu C."/>
            <person name="Norbu N."/>
            <person name="O'donnell P."/>
            <person name="Okoawo O."/>
            <person name="O'leary S."/>
            <person name="Omotosho B."/>
            <person name="O'neill K."/>
            <person name="Osman S."/>
            <person name="Parker S."/>
            <person name="Perrin D."/>
            <person name="Phunkhang P."/>
            <person name="Piqani B."/>
            <person name="Purcell S."/>
            <person name="Rachupka T."/>
            <person name="Ramasamy U."/>
            <person name="Rameau R."/>
            <person name="Ray V."/>
            <person name="Raymond C."/>
            <person name="Retta R."/>
            <person name="Richardson S."/>
            <person name="Rise C."/>
            <person name="Rodriguez J."/>
            <person name="Rogers J."/>
            <person name="Rogov P."/>
            <person name="Rutman M."/>
            <person name="Schupbach R."/>
            <person name="Seaman C."/>
            <person name="Settipalli S."/>
            <person name="Sharpe T."/>
            <person name="Sheridan J."/>
            <person name="Sherpa N."/>
            <person name="Shi J."/>
            <person name="Smirnov S."/>
            <person name="Smith C."/>
            <person name="Sougnez C."/>
            <person name="Spencer B."/>
            <person name="Stalker J."/>
            <person name="Stange-thomann N."/>
            <person name="Stavropoulos S."/>
            <person name="Stetson K."/>
            <person name="Stone C."/>
            <person name="Stone S."/>
            <person name="Stubbs M."/>
            <person name="Talamas J."/>
            <person name="Tchuinga P."/>
            <person name="Tenzing P."/>
            <person name="Tesfaye S."/>
            <person name="Theodore J."/>
            <person name="Thoulutsang Y."/>
            <person name="Topham K."/>
            <person name="Towey S."/>
            <person name="Tsamla T."/>
            <person name="Tsomo N."/>
            <person name="Vallee D."/>
            <person name="Vassiliev H."/>
            <person name="Venkataraman V."/>
            <person name="Vinson J."/>
            <person name="Vo A."/>
            <person name="Wade C."/>
            <person name="Wang S."/>
            <person name="Wangchuk T."/>
            <person name="Wangdi T."/>
            <person name="Whittaker C."/>
            <person name="Wilkinson J."/>
            <person name="Wu Y."/>
            <person name="Wyman D."/>
            <person name="Yadav S."/>
            <person name="Yang S."/>
            <person name="Yang X."/>
            <person name="Yeager S."/>
            <person name="Yee E."/>
            <person name="Young G."/>
            <person name="Zainoun J."/>
            <person name="Zembeck L."/>
            <person name="Zimmer A."/>
            <person name="Zody M."/>
            <person name="Lander E."/>
        </authorList>
    </citation>
    <scope>NUCLEOTIDE SEQUENCE [LARGE SCALE GENOMIC DNA]</scope>
</reference>
<dbReference type="Proteomes" id="UP000007875">
    <property type="component" value="Unassembled WGS sequence"/>
</dbReference>
<reference evidence="1" key="2">
    <citation type="submission" date="2025-08" db="UniProtKB">
        <authorList>
            <consortium name="Ensembl"/>
        </authorList>
    </citation>
    <scope>IDENTIFICATION</scope>
</reference>
<dbReference type="AlphaFoldDB" id="H2Y8F6"/>
<dbReference type="HOGENOM" id="CLU_2644291_0_0_1"/>
<evidence type="ECO:0000313" key="1">
    <source>
        <dbReference type="Ensembl" id="ENSCSAVP00000001604.1"/>
    </source>
</evidence>
<proteinExistence type="predicted"/>
<reference evidence="1" key="3">
    <citation type="submission" date="2025-09" db="UniProtKB">
        <authorList>
            <consortium name="Ensembl"/>
        </authorList>
    </citation>
    <scope>IDENTIFICATION</scope>
</reference>
<evidence type="ECO:0000313" key="2">
    <source>
        <dbReference type="Proteomes" id="UP000007875"/>
    </source>
</evidence>